<keyword evidence="3" id="KW-0915">Sodium</keyword>
<evidence type="ECO:0000256" key="4">
    <source>
        <dbReference type="ARBA" id="ARBA00039138"/>
    </source>
</evidence>
<accession>A0ABD3JKM4</accession>
<dbReference type="AlphaFoldDB" id="A0ABD3JKM4"/>
<evidence type="ECO:0000313" key="9">
    <source>
        <dbReference type="Proteomes" id="UP001634007"/>
    </source>
</evidence>
<dbReference type="GO" id="GO:0110095">
    <property type="term" value="P:cellular detoxification of aldehyde"/>
    <property type="evidence" value="ECO:0007669"/>
    <property type="project" value="UniProtKB-ARBA"/>
</dbReference>
<proteinExistence type="inferred from homology"/>
<name>A0ABD3JKM4_EUCGL</name>
<dbReference type="InterPro" id="IPR016162">
    <property type="entry name" value="Ald_DH_N"/>
</dbReference>
<comment type="catalytic activity">
    <reaction evidence="5">
        <text>3-aminopropanal + NAD(+) + H2O = beta-alanine + NADH + 2 H(+)</text>
        <dbReference type="Rhea" id="RHEA:30695"/>
        <dbReference type="ChEBI" id="CHEBI:15377"/>
        <dbReference type="ChEBI" id="CHEBI:15378"/>
        <dbReference type="ChEBI" id="CHEBI:57540"/>
        <dbReference type="ChEBI" id="CHEBI:57945"/>
        <dbReference type="ChEBI" id="CHEBI:57966"/>
        <dbReference type="ChEBI" id="CHEBI:58374"/>
    </reaction>
    <physiologicalReaction direction="left-to-right" evidence="5">
        <dbReference type="Rhea" id="RHEA:30696"/>
    </physiologicalReaction>
</comment>
<evidence type="ECO:0000256" key="2">
    <source>
        <dbReference type="ARBA" id="ARBA00023027"/>
    </source>
</evidence>
<evidence type="ECO:0000256" key="1">
    <source>
        <dbReference type="ARBA" id="ARBA00009986"/>
    </source>
</evidence>
<comment type="similarity">
    <text evidence="1">Belongs to the aldehyde dehydrogenase family.</text>
</comment>
<evidence type="ECO:0000256" key="3">
    <source>
        <dbReference type="ARBA" id="ARBA00023053"/>
    </source>
</evidence>
<gene>
    <name evidence="8" type="ORF">ACJRO7_029877</name>
</gene>
<dbReference type="Gene3D" id="3.40.605.10">
    <property type="entry name" value="Aldehyde Dehydrogenase, Chain A, domain 1"/>
    <property type="match status" value="1"/>
</dbReference>
<dbReference type="PANTHER" id="PTHR43860">
    <property type="entry name" value="BETAINE ALDEHYDE DEHYDROGENASE"/>
    <property type="match status" value="1"/>
</dbReference>
<dbReference type="InterPro" id="IPR015590">
    <property type="entry name" value="Aldehyde_DH_dom"/>
</dbReference>
<dbReference type="EC" id="1.2.1.19" evidence="4"/>
<dbReference type="GO" id="GO:0019145">
    <property type="term" value="F:aminobutyraldehyde dehydrogenase (NAD+) activity"/>
    <property type="evidence" value="ECO:0007669"/>
    <property type="project" value="UniProtKB-EC"/>
</dbReference>
<dbReference type="SUPFAM" id="SSF53720">
    <property type="entry name" value="ALDH-like"/>
    <property type="match status" value="1"/>
</dbReference>
<comment type="catalytic activity">
    <reaction evidence="6">
        <text>4-aminobutanal + NAD(+) + H2O = 4-aminobutanoate + NADH + 2 H(+)</text>
        <dbReference type="Rhea" id="RHEA:19105"/>
        <dbReference type="ChEBI" id="CHEBI:15377"/>
        <dbReference type="ChEBI" id="CHEBI:15378"/>
        <dbReference type="ChEBI" id="CHEBI:57540"/>
        <dbReference type="ChEBI" id="CHEBI:57945"/>
        <dbReference type="ChEBI" id="CHEBI:58264"/>
        <dbReference type="ChEBI" id="CHEBI:59888"/>
        <dbReference type="EC" id="1.2.1.19"/>
    </reaction>
    <physiologicalReaction direction="left-to-right" evidence="6">
        <dbReference type="Rhea" id="RHEA:19106"/>
    </physiologicalReaction>
</comment>
<evidence type="ECO:0000256" key="6">
    <source>
        <dbReference type="ARBA" id="ARBA00049215"/>
    </source>
</evidence>
<sequence length="151" mass="16305">MLDFAALVATNHPLLMATWKVAPTLAAGCTTILKPSELASMTCLELAEVYREVGLPPGVLNILTGLGHKARNPLASHPQVDKIAFTGSSATRSKIMTVVAQLVKEIDSAHGQVWDTVLVNKCLGELRVAQKLGRKERKHKEAQADRNKALC</sequence>
<dbReference type="EMBL" id="JBJKBG010000008">
    <property type="protein sequence ID" value="KAL3724781.1"/>
    <property type="molecule type" value="Genomic_DNA"/>
</dbReference>
<reference evidence="8 9" key="1">
    <citation type="submission" date="2024-11" db="EMBL/GenBank/DDBJ databases">
        <title>Chromosome-level genome assembly of Eucalyptus globulus Labill. provides insights into its genome evolution.</title>
        <authorList>
            <person name="Li X."/>
        </authorList>
    </citation>
    <scope>NUCLEOTIDE SEQUENCE [LARGE SCALE GENOMIC DNA]</scope>
    <source>
        <strain evidence="8">CL2024</strain>
        <tissue evidence="8">Fresh tender leaves</tissue>
    </source>
</reference>
<protein>
    <recommendedName>
        <fullName evidence="4">aminobutyraldehyde dehydrogenase</fullName>
        <ecNumber evidence="4">1.2.1.19</ecNumber>
    </recommendedName>
</protein>
<evidence type="ECO:0000256" key="5">
    <source>
        <dbReference type="ARBA" id="ARBA00047421"/>
    </source>
</evidence>
<dbReference type="Proteomes" id="UP001634007">
    <property type="component" value="Unassembled WGS sequence"/>
</dbReference>
<dbReference type="InterPro" id="IPR016161">
    <property type="entry name" value="Ald_DH/histidinol_DH"/>
</dbReference>
<comment type="caution">
    <text evidence="8">The sequence shown here is derived from an EMBL/GenBank/DDBJ whole genome shotgun (WGS) entry which is preliminary data.</text>
</comment>
<dbReference type="Pfam" id="PF00171">
    <property type="entry name" value="Aldedh"/>
    <property type="match status" value="1"/>
</dbReference>
<feature type="domain" description="Aldehyde dehydrogenase" evidence="7">
    <location>
        <begin position="6"/>
        <end position="106"/>
    </location>
</feature>
<dbReference type="PANTHER" id="PTHR43860:SF2">
    <property type="entry name" value="BETAINE ALDEHYDE DEHYDROGENASE-RELATED"/>
    <property type="match status" value="1"/>
</dbReference>
<organism evidence="8 9">
    <name type="scientific">Eucalyptus globulus</name>
    <name type="common">Tasmanian blue gum</name>
    <dbReference type="NCBI Taxonomy" id="34317"/>
    <lineage>
        <taxon>Eukaryota</taxon>
        <taxon>Viridiplantae</taxon>
        <taxon>Streptophyta</taxon>
        <taxon>Embryophyta</taxon>
        <taxon>Tracheophyta</taxon>
        <taxon>Spermatophyta</taxon>
        <taxon>Magnoliopsida</taxon>
        <taxon>eudicotyledons</taxon>
        <taxon>Gunneridae</taxon>
        <taxon>Pentapetalae</taxon>
        <taxon>rosids</taxon>
        <taxon>malvids</taxon>
        <taxon>Myrtales</taxon>
        <taxon>Myrtaceae</taxon>
        <taxon>Myrtoideae</taxon>
        <taxon>Eucalypteae</taxon>
        <taxon>Eucalyptus</taxon>
    </lineage>
</organism>
<keyword evidence="2" id="KW-0520">NAD</keyword>
<evidence type="ECO:0000259" key="7">
    <source>
        <dbReference type="Pfam" id="PF00171"/>
    </source>
</evidence>
<keyword evidence="9" id="KW-1185">Reference proteome</keyword>
<evidence type="ECO:0000313" key="8">
    <source>
        <dbReference type="EMBL" id="KAL3724781.1"/>
    </source>
</evidence>